<feature type="transmembrane region" description="Helical" evidence="1">
    <location>
        <begin position="87"/>
        <end position="109"/>
    </location>
</feature>
<keyword evidence="1" id="KW-1133">Transmembrane helix</keyword>
<proteinExistence type="predicted"/>
<evidence type="ECO:0000313" key="2">
    <source>
        <dbReference type="EMBL" id="QOV91483.1"/>
    </source>
</evidence>
<dbReference type="InterPro" id="IPR013901">
    <property type="entry name" value="Anthrone_oxy"/>
</dbReference>
<keyword evidence="1" id="KW-0472">Membrane</keyword>
<sequence length="162" mass="17326">MLPNHPWFFLLTLAAAVGSGLVAGVFFAFSTFVMKALARLSPAEGIRAMQQINIVVLNPAFLGVFMGTVVVAAGVVVAAVWHWQSPASLYIIAGSLLYIVGTFGVTIAGNVPLNDALAKVNPDDAEGQRIWSDYLRRWTWWNHVRTAAAASAMMLLVVGIAA</sequence>
<keyword evidence="3" id="KW-1185">Reference proteome</keyword>
<accession>A0A7M2X1A6</accession>
<name>A0A7M2X1A6_9BACT</name>
<organism evidence="2 3">
    <name type="scientific">Humisphaera borealis</name>
    <dbReference type="NCBI Taxonomy" id="2807512"/>
    <lineage>
        <taxon>Bacteria</taxon>
        <taxon>Pseudomonadati</taxon>
        <taxon>Planctomycetota</taxon>
        <taxon>Phycisphaerae</taxon>
        <taxon>Tepidisphaerales</taxon>
        <taxon>Tepidisphaeraceae</taxon>
        <taxon>Humisphaera</taxon>
    </lineage>
</organism>
<evidence type="ECO:0000313" key="3">
    <source>
        <dbReference type="Proteomes" id="UP000593765"/>
    </source>
</evidence>
<feature type="transmembrane region" description="Helical" evidence="1">
    <location>
        <begin position="54"/>
        <end position="81"/>
    </location>
</feature>
<evidence type="ECO:0000256" key="1">
    <source>
        <dbReference type="SAM" id="Phobius"/>
    </source>
</evidence>
<dbReference type="Proteomes" id="UP000593765">
    <property type="component" value="Chromosome"/>
</dbReference>
<keyword evidence="1" id="KW-0812">Transmembrane</keyword>
<feature type="transmembrane region" description="Helical" evidence="1">
    <location>
        <begin position="6"/>
        <end position="33"/>
    </location>
</feature>
<dbReference type="AlphaFoldDB" id="A0A7M2X1A6"/>
<dbReference type="EMBL" id="CP063458">
    <property type="protein sequence ID" value="QOV91483.1"/>
    <property type="molecule type" value="Genomic_DNA"/>
</dbReference>
<reference evidence="2 3" key="1">
    <citation type="submission" date="2020-10" db="EMBL/GenBank/DDBJ databases">
        <title>Wide distribution of Phycisphaera-like planctomycetes from WD2101 soil group in peatlands and genome analysis of the first cultivated representative.</title>
        <authorList>
            <person name="Dedysh S.N."/>
            <person name="Beletsky A.V."/>
            <person name="Ivanova A."/>
            <person name="Kulichevskaya I.S."/>
            <person name="Suzina N.E."/>
            <person name="Philippov D.A."/>
            <person name="Rakitin A.L."/>
            <person name="Mardanov A.V."/>
            <person name="Ravin N.V."/>
        </authorList>
    </citation>
    <scope>NUCLEOTIDE SEQUENCE [LARGE SCALE GENOMIC DNA]</scope>
    <source>
        <strain evidence="2 3">M1803</strain>
    </source>
</reference>
<dbReference type="Pfam" id="PF08592">
    <property type="entry name" value="Anthrone_oxy"/>
    <property type="match status" value="1"/>
</dbReference>
<gene>
    <name evidence="2" type="ORF">IPV69_09055</name>
</gene>
<feature type="transmembrane region" description="Helical" evidence="1">
    <location>
        <begin position="144"/>
        <end position="161"/>
    </location>
</feature>
<dbReference type="RefSeq" id="WP_206294780.1">
    <property type="nucleotide sequence ID" value="NZ_CP063458.1"/>
</dbReference>
<protein>
    <submittedName>
        <fullName evidence="2">DUF1772 domain-containing protein</fullName>
    </submittedName>
</protein>
<dbReference type="KEGG" id="hbs:IPV69_09055"/>